<comment type="caution">
    <text evidence="1">The sequence shown here is derived from an EMBL/GenBank/DDBJ whole genome shotgun (WGS) entry which is preliminary data.</text>
</comment>
<reference evidence="1 2" key="1">
    <citation type="submission" date="2018-05" db="EMBL/GenBank/DDBJ databases">
        <title>Genomic Encyclopedia of Type Strains, Phase I: the one thousand microbial genomes (KMG-I) project.</title>
        <authorList>
            <person name="Kyrpides N."/>
        </authorList>
    </citation>
    <scope>NUCLEOTIDE SEQUENCE [LARGE SCALE GENOMIC DNA]</scope>
    <source>
        <strain evidence="1 2">DSM 15611</strain>
    </source>
</reference>
<dbReference type="Pfam" id="PF12864">
    <property type="entry name" value="DUF3822"/>
    <property type="match status" value="1"/>
</dbReference>
<keyword evidence="2" id="KW-1185">Reference proteome</keyword>
<evidence type="ECO:0000313" key="1">
    <source>
        <dbReference type="EMBL" id="PXX20063.1"/>
    </source>
</evidence>
<dbReference type="CDD" id="cd24013">
    <property type="entry name" value="ASKHA_ATPase_BT3980-like"/>
    <property type="match status" value="1"/>
</dbReference>
<dbReference type="Proteomes" id="UP000248314">
    <property type="component" value="Unassembled WGS sequence"/>
</dbReference>
<name>A0A318HQZ8_9BACT</name>
<protein>
    <submittedName>
        <fullName evidence="1">Uncharacterized protein DUF3822</fullName>
    </submittedName>
</protein>
<accession>A0A318HQZ8</accession>
<dbReference type="Gene3D" id="3.30.420.250">
    <property type="match status" value="1"/>
</dbReference>
<sequence>MRGNIAGLMCAQHLARRRLNPTQAMQETAPDLHIQQTRLVIRATRNTLSFAAVDPTVQTNLFFEPYTVRSGISVAANLREAFKTSTLLLRGYKRANLLVDTPVMLVPIDEFQEEDVRQLYHRTMVLADADTMMHHVLPDLNAVAVFAVNKDLKLVVDDHFVDVRITPLMKGVWTHLHRRSFTGSRRKLYAYFHDKRLEVFSFGKNRFKFSNAFDTNSSRDAMYFILYVWKQMGFDSVQDELHLSGDIPDKDWTKNALLEFVKKTYVANPVADFNRAPITAIEGLPYDLMTIFVRGIKDSNR</sequence>
<dbReference type="InterPro" id="IPR024213">
    <property type="entry name" value="DUF3822"/>
</dbReference>
<dbReference type="STRING" id="1122991.GCA_000613445_00946"/>
<dbReference type="AlphaFoldDB" id="A0A318HQZ8"/>
<evidence type="ECO:0000313" key="2">
    <source>
        <dbReference type="Proteomes" id="UP000248314"/>
    </source>
</evidence>
<organism evidence="1 2">
    <name type="scientific">Hoylesella shahii DSM 15611 = JCM 12083</name>
    <dbReference type="NCBI Taxonomy" id="1122991"/>
    <lineage>
        <taxon>Bacteria</taxon>
        <taxon>Pseudomonadati</taxon>
        <taxon>Bacteroidota</taxon>
        <taxon>Bacteroidia</taxon>
        <taxon>Bacteroidales</taxon>
        <taxon>Prevotellaceae</taxon>
        <taxon>Hoylesella</taxon>
    </lineage>
</organism>
<dbReference type="EMBL" id="QJJX01000034">
    <property type="protein sequence ID" value="PXX20063.1"/>
    <property type="molecule type" value="Genomic_DNA"/>
</dbReference>
<dbReference type="Gene3D" id="3.30.420.260">
    <property type="match status" value="1"/>
</dbReference>
<proteinExistence type="predicted"/>
<gene>
    <name evidence="1" type="ORF">EJ73_02312</name>
</gene>